<comment type="catalytic activity">
    <reaction evidence="21">
        <text>ADP + H2O = AMP + phosphate + H(+)</text>
        <dbReference type="Rhea" id="RHEA:61436"/>
        <dbReference type="ChEBI" id="CHEBI:15377"/>
        <dbReference type="ChEBI" id="CHEBI:15378"/>
        <dbReference type="ChEBI" id="CHEBI:43474"/>
        <dbReference type="ChEBI" id="CHEBI:456215"/>
        <dbReference type="ChEBI" id="CHEBI:456216"/>
    </reaction>
    <physiologicalReaction direction="left-to-right" evidence="21">
        <dbReference type="Rhea" id="RHEA:61437"/>
    </physiologicalReaction>
</comment>
<keyword evidence="6" id="KW-0472">Membrane</keyword>
<evidence type="ECO:0000256" key="1">
    <source>
        <dbReference type="ARBA" id="ARBA00004569"/>
    </source>
</evidence>
<dbReference type="PANTHER" id="PTHR11596">
    <property type="entry name" value="ALKALINE PHOSPHATASE"/>
    <property type="match status" value="1"/>
</dbReference>
<evidence type="ECO:0000256" key="4">
    <source>
        <dbReference type="ARBA" id="ARBA00012647"/>
    </source>
</evidence>
<sequence length="118" mass="12460">MAPSPVTSQKAFVLMSPGGRIDHGHHEGKAKQALHEAVEMDQAIGKAGAMTSQKDTLTVVTADHSHVFTFGGYTPRGNSIFGEWAASWGGKAGKVTGTPCELRKNNEIVVTGGRIQES</sequence>
<keyword evidence="6" id="KW-0336">GPI-anchor</keyword>
<dbReference type="GO" id="GO:0031214">
    <property type="term" value="P:biomineral tissue development"/>
    <property type="evidence" value="ECO:0007669"/>
    <property type="project" value="UniProtKB-KW"/>
</dbReference>
<organism evidence="23 24">
    <name type="scientific">Microtus ochrogaster</name>
    <name type="common">Prairie vole</name>
    <dbReference type="NCBI Taxonomy" id="79684"/>
    <lineage>
        <taxon>Eukaryota</taxon>
        <taxon>Metazoa</taxon>
        <taxon>Chordata</taxon>
        <taxon>Craniata</taxon>
        <taxon>Vertebrata</taxon>
        <taxon>Euteleostomi</taxon>
        <taxon>Mammalia</taxon>
        <taxon>Eutheria</taxon>
        <taxon>Euarchontoglires</taxon>
        <taxon>Glires</taxon>
        <taxon>Rodentia</taxon>
        <taxon>Myomorpha</taxon>
        <taxon>Muroidea</taxon>
        <taxon>Cricetidae</taxon>
        <taxon>Arvicolinae</taxon>
        <taxon>Microtus</taxon>
    </lineage>
</organism>
<proteinExistence type="predicted"/>
<comment type="catalytic activity">
    <reaction evidence="7">
        <text>a phosphate monoester + H2O = an alcohol + phosphate</text>
        <dbReference type="Rhea" id="RHEA:15017"/>
        <dbReference type="ChEBI" id="CHEBI:15377"/>
        <dbReference type="ChEBI" id="CHEBI:30879"/>
        <dbReference type="ChEBI" id="CHEBI:43474"/>
        <dbReference type="ChEBI" id="CHEBI:67140"/>
        <dbReference type="EC" id="3.1.3.1"/>
    </reaction>
    <physiologicalReaction direction="left-to-right" evidence="7">
        <dbReference type="Rhea" id="RHEA:15018"/>
    </physiologicalReaction>
</comment>
<gene>
    <name evidence="23" type="ORF">LTLLF_209030</name>
</gene>
<evidence type="ECO:0000256" key="8">
    <source>
        <dbReference type="ARBA" id="ARBA00036923"/>
    </source>
</evidence>
<evidence type="ECO:0000256" key="15">
    <source>
        <dbReference type="ARBA" id="ARBA00042681"/>
    </source>
</evidence>
<dbReference type="EC" id="3.9.1.1" evidence="11"/>
<dbReference type="GO" id="GO:0046872">
    <property type="term" value="F:metal ion binding"/>
    <property type="evidence" value="ECO:0007669"/>
    <property type="project" value="UniProtKB-KW"/>
</dbReference>
<evidence type="ECO:0000256" key="21">
    <source>
        <dbReference type="ARBA" id="ARBA00049526"/>
    </source>
</evidence>
<accession>A0A8J6GYA9</accession>
<dbReference type="InterPro" id="IPR017850">
    <property type="entry name" value="Alkaline_phosphatase_core_sf"/>
</dbReference>
<feature type="binding site" evidence="22">
    <location>
        <position position="64"/>
    </location>
    <ligand>
        <name>Zn(2+)</name>
        <dbReference type="ChEBI" id="CHEBI:29105"/>
        <label>2</label>
    </ligand>
</feature>
<evidence type="ECO:0000256" key="14">
    <source>
        <dbReference type="ARBA" id="ARBA00042603"/>
    </source>
</evidence>
<dbReference type="EMBL" id="JAATJU010007177">
    <property type="protein sequence ID" value="KAH0519192.1"/>
    <property type="molecule type" value="Genomic_DNA"/>
</dbReference>
<dbReference type="InterPro" id="IPR001952">
    <property type="entry name" value="Alkaline_phosphatase"/>
</dbReference>
<feature type="binding site" evidence="22">
    <location>
        <position position="26"/>
    </location>
    <ligand>
        <name>Zn(2+)</name>
        <dbReference type="ChEBI" id="CHEBI:29105"/>
        <label>2</label>
    </ligand>
</feature>
<reference evidence="23" key="1">
    <citation type="submission" date="2020-03" db="EMBL/GenBank/DDBJ databases">
        <title>Studies in the Genomics of Life Span.</title>
        <authorList>
            <person name="Glass D."/>
        </authorList>
    </citation>
    <scope>NUCLEOTIDE SEQUENCE</scope>
    <source>
        <strain evidence="23">LTLLF</strain>
        <tissue evidence="23">Muscle</tissue>
    </source>
</reference>
<dbReference type="SUPFAM" id="SSF53649">
    <property type="entry name" value="Alkaline phosphatase-like"/>
    <property type="match status" value="1"/>
</dbReference>
<evidence type="ECO:0000256" key="3">
    <source>
        <dbReference type="ARBA" id="ARBA00011738"/>
    </source>
</evidence>
<evidence type="ECO:0000256" key="20">
    <source>
        <dbReference type="ARBA" id="ARBA00049444"/>
    </source>
</evidence>
<dbReference type="Gene3D" id="3.40.720.10">
    <property type="entry name" value="Alkaline Phosphatase, subunit A"/>
    <property type="match status" value="1"/>
</dbReference>
<evidence type="ECO:0000256" key="11">
    <source>
        <dbReference type="ARBA" id="ARBA00039023"/>
    </source>
</evidence>
<evidence type="ECO:0000256" key="6">
    <source>
        <dbReference type="ARBA" id="ARBA00022622"/>
    </source>
</evidence>
<comment type="cofactor">
    <cofactor evidence="22">
        <name>Zn(2+)</name>
        <dbReference type="ChEBI" id="CHEBI:29105"/>
    </cofactor>
    <text evidence="22">Binds 2 Zn(2+) ions.</text>
</comment>
<dbReference type="GO" id="GO:0004035">
    <property type="term" value="F:alkaline phosphatase activity"/>
    <property type="evidence" value="ECO:0007669"/>
    <property type="project" value="UniProtKB-EC"/>
</dbReference>
<evidence type="ECO:0000256" key="9">
    <source>
        <dbReference type="ARBA" id="ARBA00037800"/>
    </source>
</evidence>
<comment type="subcellular location">
    <subcellularLocation>
        <location evidence="2">Cell membrane</location>
        <topology evidence="2">Lipid-anchor</topology>
        <topology evidence="2">GPI-anchor</topology>
    </subcellularLocation>
    <subcellularLocation>
        <location evidence="10">Extracellular vesicle membrane</location>
        <topology evidence="10">Lipid-anchor</topology>
        <topology evidence="10">GPI-anchor</topology>
    </subcellularLocation>
    <subcellularLocation>
        <location evidence="1">Mitochondrion intermembrane space</location>
    </subcellularLocation>
    <subcellularLocation>
        <location evidence="9">Mitochondrion membrane</location>
        <topology evidence="9">Lipid-anchor</topology>
        <topology evidence="9">GPI-anchor</topology>
    </subcellularLocation>
</comment>
<dbReference type="PANTHER" id="PTHR11596:SF74">
    <property type="entry name" value="ALKALINE PHOSPHATASE, TISSUE-NONSPECIFIC ISOZYME"/>
    <property type="match status" value="1"/>
</dbReference>
<comment type="catalytic activity">
    <reaction evidence="16">
        <text>diphosphate + H2O = 2 phosphate + H(+)</text>
        <dbReference type="Rhea" id="RHEA:24576"/>
        <dbReference type="ChEBI" id="CHEBI:15377"/>
        <dbReference type="ChEBI" id="CHEBI:15378"/>
        <dbReference type="ChEBI" id="CHEBI:33019"/>
        <dbReference type="ChEBI" id="CHEBI:43474"/>
    </reaction>
    <physiologicalReaction direction="left-to-right" evidence="16">
        <dbReference type="Rhea" id="RHEA:24577"/>
    </physiologicalReaction>
</comment>
<evidence type="ECO:0000256" key="7">
    <source>
        <dbReference type="ARBA" id="ARBA00036105"/>
    </source>
</evidence>
<comment type="catalytic activity">
    <reaction evidence="20">
        <text>pyridoxal 5'-phosphate + H2O = pyridoxal + phosphate</text>
        <dbReference type="Rhea" id="RHEA:20533"/>
        <dbReference type="ChEBI" id="CHEBI:15377"/>
        <dbReference type="ChEBI" id="CHEBI:17310"/>
        <dbReference type="ChEBI" id="CHEBI:43474"/>
        <dbReference type="ChEBI" id="CHEBI:597326"/>
    </reaction>
    <physiologicalReaction direction="left-to-right" evidence="20">
        <dbReference type="Rhea" id="RHEA:20534"/>
    </physiologicalReaction>
</comment>
<evidence type="ECO:0000256" key="5">
    <source>
        <dbReference type="ARBA" id="ARBA00022591"/>
    </source>
</evidence>
<dbReference type="GO" id="GO:0050187">
    <property type="term" value="F:phosphoamidase activity"/>
    <property type="evidence" value="ECO:0007669"/>
    <property type="project" value="UniProtKB-EC"/>
</dbReference>
<evidence type="ECO:0000256" key="22">
    <source>
        <dbReference type="PIRSR" id="PIRSR601952-2"/>
    </source>
</evidence>
<dbReference type="Pfam" id="PF00245">
    <property type="entry name" value="Alk_phosphatase"/>
    <property type="match status" value="1"/>
</dbReference>
<evidence type="ECO:0000256" key="17">
    <source>
        <dbReference type="ARBA" id="ARBA00048778"/>
    </source>
</evidence>
<comment type="subunit">
    <text evidence="3">Homodimer.</text>
</comment>
<feature type="binding site" evidence="22">
    <location>
        <position position="22"/>
    </location>
    <ligand>
        <name>Zn(2+)</name>
        <dbReference type="ChEBI" id="CHEBI:29105"/>
        <label>2</label>
    </ligand>
</feature>
<evidence type="ECO:0000256" key="16">
    <source>
        <dbReference type="ARBA" id="ARBA00048097"/>
    </source>
</evidence>
<dbReference type="GO" id="GO:0005758">
    <property type="term" value="C:mitochondrial intermembrane space"/>
    <property type="evidence" value="ECO:0007669"/>
    <property type="project" value="UniProtKB-SubCell"/>
</dbReference>
<evidence type="ECO:0000256" key="19">
    <source>
        <dbReference type="ARBA" id="ARBA00048929"/>
    </source>
</evidence>
<comment type="catalytic activity">
    <reaction evidence="17">
        <text>ATP + H2O = ADP + phosphate + H(+)</text>
        <dbReference type="Rhea" id="RHEA:13065"/>
        <dbReference type="ChEBI" id="CHEBI:15377"/>
        <dbReference type="ChEBI" id="CHEBI:15378"/>
        <dbReference type="ChEBI" id="CHEBI:30616"/>
        <dbReference type="ChEBI" id="CHEBI:43474"/>
        <dbReference type="ChEBI" id="CHEBI:456216"/>
    </reaction>
    <physiologicalReaction direction="left-to-right" evidence="17">
        <dbReference type="Rhea" id="RHEA:13066"/>
    </physiologicalReaction>
</comment>
<evidence type="ECO:0000256" key="2">
    <source>
        <dbReference type="ARBA" id="ARBA00004609"/>
    </source>
</evidence>
<keyword evidence="6" id="KW-0325">Glycoprotein</keyword>
<name>A0A8J6GYA9_MICOH</name>
<keyword evidence="5" id="KW-0091">Biomineralization</keyword>
<evidence type="ECO:0000313" key="23">
    <source>
        <dbReference type="EMBL" id="KAH0519192.1"/>
    </source>
</evidence>
<dbReference type="EC" id="3.1.3.1" evidence="4"/>
<evidence type="ECO:0000256" key="12">
    <source>
        <dbReference type="ARBA" id="ARBA00040525"/>
    </source>
</evidence>
<comment type="caution">
    <text evidence="23">The sequence shown here is derived from an EMBL/GenBank/DDBJ whole genome shotgun (WGS) entry which is preliminary data.</text>
</comment>
<comment type="catalytic activity">
    <reaction evidence="18">
        <text>N-phosphocreatine + H2O = creatine + phosphate</text>
        <dbReference type="Rhea" id="RHEA:12977"/>
        <dbReference type="ChEBI" id="CHEBI:15377"/>
        <dbReference type="ChEBI" id="CHEBI:43474"/>
        <dbReference type="ChEBI" id="CHEBI:57947"/>
        <dbReference type="ChEBI" id="CHEBI:58092"/>
        <dbReference type="EC" id="3.9.1.1"/>
    </reaction>
    <physiologicalReaction direction="left-to-right" evidence="18">
        <dbReference type="Rhea" id="RHEA:12978"/>
    </physiologicalReaction>
</comment>
<dbReference type="GO" id="GO:0098552">
    <property type="term" value="C:side of membrane"/>
    <property type="evidence" value="ECO:0007669"/>
    <property type="project" value="UniProtKB-KW"/>
</dbReference>
<evidence type="ECO:0000313" key="24">
    <source>
        <dbReference type="Proteomes" id="UP000710432"/>
    </source>
</evidence>
<evidence type="ECO:0000256" key="18">
    <source>
        <dbReference type="ARBA" id="ARBA00048784"/>
    </source>
</evidence>
<dbReference type="GO" id="GO:0005886">
    <property type="term" value="C:plasma membrane"/>
    <property type="evidence" value="ECO:0007669"/>
    <property type="project" value="UniProtKB-SubCell"/>
</dbReference>
<protein>
    <recommendedName>
        <fullName evidence="12">Alkaline phosphatase, tissue-nonspecific isozyme</fullName>
        <ecNumber evidence="4">3.1.3.1</ecNumber>
        <ecNumber evidence="11">3.9.1.1</ecNumber>
    </recommendedName>
    <alternativeName>
        <fullName evidence="13">Alkaline phosphatase liver/bone/kidney isozyme</fullName>
    </alternativeName>
    <alternativeName>
        <fullName evidence="14">Phosphoamidase</fullName>
    </alternativeName>
    <alternativeName>
        <fullName evidence="15">Phosphocreatine phosphatase</fullName>
    </alternativeName>
</protein>
<feature type="binding site" evidence="22">
    <location>
        <position position="63"/>
    </location>
    <ligand>
        <name>Zn(2+)</name>
        <dbReference type="ChEBI" id="CHEBI:29105"/>
        <label>2</label>
    </ligand>
</feature>
<evidence type="ECO:0000256" key="13">
    <source>
        <dbReference type="ARBA" id="ARBA00041665"/>
    </source>
</evidence>
<comment type="catalytic activity">
    <reaction evidence="8">
        <text>AMP + H2O = adenosine + phosphate</text>
        <dbReference type="Rhea" id="RHEA:29375"/>
        <dbReference type="ChEBI" id="CHEBI:15377"/>
        <dbReference type="ChEBI" id="CHEBI:16335"/>
        <dbReference type="ChEBI" id="CHEBI:43474"/>
        <dbReference type="ChEBI" id="CHEBI:456215"/>
    </reaction>
    <physiologicalReaction direction="left-to-right" evidence="8">
        <dbReference type="Rhea" id="RHEA:29376"/>
    </physiologicalReaction>
</comment>
<keyword evidence="22" id="KW-0479">Metal-binding</keyword>
<dbReference type="GO" id="GO:0031966">
    <property type="term" value="C:mitochondrial membrane"/>
    <property type="evidence" value="ECO:0007669"/>
    <property type="project" value="UniProtKB-SubCell"/>
</dbReference>
<dbReference type="Proteomes" id="UP000710432">
    <property type="component" value="Unassembled WGS sequence"/>
</dbReference>
<keyword evidence="22" id="KW-0862">Zinc</keyword>
<keyword evidence="6" id="KW-0449">Lipoprotein</keyword>
<evidence type="ECO:0000256" key="10">
    <source>
        <dbReference type="ARBA" id="ARBA00037828"/>
    </source>
</evidence>
<comment type="catalytic activity">
    <reaction evidence="19">
        <text>phosphoethanolamine + H2O = ethanolamine + phosphate</text>
        <dbReference type="Rhea" id="RHEA:16089"/>
        <dbReference type="ChEBI" id="CHEBI:15377"/>
        <dbReference type="ChEBI" id="CHEBI:43474"/>
        <dbReference type="ChEBI" id="CHEBI:57603"/>
        <dbReference type="ChEBI" id="CHEBI:58190"/>
    </reaction>
    <physiologicalReaction direction="left-to-right" evidence="19">
        <dbReference type="Rhea" id="RHEA:16090"/>
    </physiologicalReaction>
</comment>
<dbReference type="AlphaFoldDB" id="A0A8J6GYA9"/>